<dbReference type="GO" id="GO:0032784">
    <property type="term" value="P:regulation of DNA-templated transcription elongation"/>
    <property type="evidence" value="ECO:0007669"/>
    <property type="project" value="InterPro"/>
</dbReference>
<feature type="domain" description="NusG-like N-terminal" evidence="7">
    <location>
        <begin position="17"/>
        <end position="125"/>
    </location>
</feature>
<dbReference type="AlphaFoldDB" id="A0A2K9CA42"/>
<comment type="similarity">
    <text evidence="5">Belongs to the NusG family.</text>
</comment>
<dbReference type="CDD" id="cd09891">
    <property type="entry name" value="NGN_Bact_1"/>
    <property type="match status" value="1"/>
</dbReference>
<organism evidence="9 10">
    <name type="scientific">Mesoplasma syrphidae</name>
    <dbReference type="NCBI Taxonomy" id="225999"/>
    <lineage>
        <taxon>Bacteria</taxon>
        <taxon>Bacillati</taxon>
        <taxon>Mycoplasmatota</taxon>
        <taxon>Mollicutes</taxon>
        <taxon>Entomoplasmatales</taxon>
        <taxon>Entomoplasmataceae</taxon>
        <taxon>Mesoplasma</taxon>
    </lineage>
</organism>
<evidence type="ECO:0000256" key="5">
    <source>
        <dbReference type="HAMAP-Rule" id="MF_00948"/>
    </source>
</evidence>
<dbReference type="SMART" id="SM00739">
    <property type="entry name" value="KOW"/>
    <property type="match status" value="1"/>
</dbReference>
<dbReference type="PANTHER" id="PTHR30265">
    <property type="entry name" value="RHO-INTERACTING TRANSCRIPTION TERMINATION FACTOR NUSG"/>
    <property type="match status" value="1"/>
</dbReference>
<evidence type="ECO:0000259" key="7">
    <source>
        <dbReference type="SMART" id="SM00738"/>
    </source>
</evidence>
<dbReference type="SMART" id="SM00738">
    <property type="entry name" value="NGN"/>
    <property type="match status" value="1"/>
</dbReference>
<evidence type="ECO:0000313" key="10">
    <source>
        <dbReference type="Proteomes" id="UP000233419"/>
    </source>
</evidence>
<accession>A0A2K9CA42</accession>
<evidence type="ECO:0000256" key="6">
    <source>
        <dbReference type="NCBIfam" id="TIGR01956"/>
    </source>
</evidence>
<dbReference type="InterPro" id="IPR043425">
    <property type="entry name" value="NusG-like"/>
</dbReference>
<evidence type="ECO:0000256" key="2">
    <source>
        <dbReference type="ARBA" id="ARBA00022814"/>
    </source>
</evidence>
<dbReference type="SUPFAM" id="SSF82679">
    <property type="entry name" value="N-utilization substance G protein NusG, N-terminal domain"/>
    <property type="match status" value="1"/>
</dbReference>
<dbReference type="GO" id="GO:0006353">
    <property type="term" value="P:DNA-templated transcription termination"/>
    <property type="evidence" value="ECO:0007669"/>
    <property type="project" value="UniProtKB-UniRule"/>
</dbReference>
<dbReference type="InterPro" id="IPR006645">
    <property type="entry name" value="NGN-like_dom"/>
</dbReference>
<dbReference type="PANTHER" id="PTHR30265:SF2">
    <property type="entry name" value="TRANSCRIPTION TERMINATION_ANTITERMINATION PROTEIN NUSG"/>
    <property type="match status" value="1"/>
</dbReference>
<dbReference type="EMBL" id="CP025257">
    <property type="protein sequence ID" value="AUF83885.1"/>
    <property type="molecule type" value="Genomic_DNA"/>
</dbReference>
<keyword evidence="10" id="KW-1185">Reference proteome</keyword>
<comment type="function">
    <text evidence="5">Participates in transcription elongation, termination and antitermination.</text>
</comment>
<name>A0A2K9CA42_9MOLU</name>
<evidence type="ECO:0000259" key="8">
    <source>
        <dbReference type="SMART" id="SM00739"/>
    </source>
</evidence>
<dbReference type="RefSeq" id="WP_027048268.1">
    <property type="nucleotide sequence ID" value="NZ_CP025257.1"/>
</dbReference>
<dbReference type="HAMAP" id="MF_00948">
    <property type="entry name" value="NusG"/>
    <property type="match status" value="1"/>
</dbReference>
<dbReference type="GO" id="GO:0031564">
    <property type="term" value="P:transcription antitermination"/>
    <property type="evidence" value="ECO:0007669"/>
    <property type="project" value="UniProtKB-UniRule"/>
</dbReference>
<dbReference type="InterPro" id="IPR008991">
    <property type="entry name" value="Translation_prot_SH3-like_sf"/>
</dbReference>
<proteinExistence type="inferred from homology"/>
<reference evidence="9 10" key="1">
    <citation type="submission" date="2017-12" db="EMBL/GenBank/DDBJ databases">
        <title>Mesoplasma syrphidae YJS, Complete Genome.</title>
        <authorList>
            <person name="Knight T.F."/>
            <person name="Citino T."/>
            <person name="Rubinstein R."/>
            <person name="Neuschaefer Z."/>
        </authorList>
    </citation>
    <scope>NUCLEOTIDE SEQUENCE [LARGE SCALE GENOMIC DNA]</scope>
    <source>
        <strain evidence="9 10">YJS</strain>
    </source>
</reference>
<dbReference type="GO" id="GO:0005829">
    <property type="term" value="C:cytosol"/>
    <property type="evidence" value="ECO:0007669"/>
    <property type="project" value="TreeGrafter"/>
</dbReference>
<keyword evidence="3 5" id="KW-0805">Transcription regulation</keyword>
<keyword evidence="4 5" id="KW-0804">Transcription</keyword>
<dbReference type="Gene3D" id="3.30.70.940">
    <property type="entry name" value="NusG, N-terminal domain"/>
    <property type="match status" value="1"/>
</dbReference>
<sequence>MSNIDLKQLEDEILSAKGQWFVVNSQTGHEDKVLADLQQKIKSSNLENEVFDVRISKGSTTTKTGRQTVKNRFPGYIFINMIMSEKAWFIVRNTPGVTGFIGSSGRGAKPFPLATEEVLRMLMPEEEIVELDIDTNEAKAEVKTEKVKGEAVAKKELKTASFEVGELVVIKDGIHAGEEGIVKEMDYSKGVALVSIEMFGRYTTLEMFFENVESIKEY</sequence>
<dbReference type="Proteomes" id="UP000233419">
    <property type="component" value="Chromosome"/>
</dbReference>
<keyword evidence="2 5" id="KW-0889">Transcription antitermination</keyword>
<dbReference type="InterPro" id="IPR010216">
    <property type="entry name" value="Transcrpt_antiterm_NusG_myco"/>
</dbReference>
<dbReference type="InterPro" id="IPR036735">
    <property type="entry name" value="NGN_dom_sf"/>
</dbReference>
<dbReference type="CDD" id="cd06091">
    <property type="entry name" value="KOW_NusG"/>
    <property type="match status" value="1"/>
</dbReference>
<dbReference type="InterPro" id="IPR005824">
    <property type="entry name" value="KOW"/>
</dbReference>
<dbReference type="GO" id="GO:0006354">
    <property type="term" value="P:DNA-templated transcription elongation"/>
    <property type="evidence" value="ECO:0007669"/>
    <property type="project" value="UniProtKB-UniRule"/>
</dbReference>
<dbReference type="KEGG" id="msyr:CXP39_03780"/>
<dbReference type="Pfam" id="PF02357">
    <property type="entry name" value="NusG"/>
    <property type="match status" value="1"/>
</dbReference>
<evidence type="ECO:0000313" key="9">
    <source>
        <dbReference type="EMBL" id="AUF83885.1"/>
    </source>
</evidence>
<dbReference type="OrthoDB" id="9809075at2"/>
<dbReference type="InterPro" id="IPR014722">
    <property type="entry name" value="Rib_uL2_dom2"/>
</dbReference>
<evidence type="ECO:0000256" key="4">
    <source>
        <dbReference type="ARBA" id="ARBA00023163"/>
    </source>
</evidence>
<gene>
    <name evidence="5" type="primary">nusG</name>
    <name evidence="9" type="ORF">CXP39_03780</name>
</gene>
<dbReference type="Gene3D" id="2.30.30.30">
    <property type="match status" value="1"/>
</dbReference>
<dbReference type="SUPFAM" id="SSF50104">
    <property type="entry name" value="Translation proteins SH3-like domain"/>
    <property type="match status" value="1"/>
</dbReference>
<keyword evidence="1 5" id="KW-0806">Transcription termination</keyword>
<evidence type="ECO:0000256" key="1">
    <source>
        <dbReference type="ARBA" id="ARBA00022472"/>
    </source>
</evidence>
<dbReference type="InterPro" id="IPR001062">
    <property type="entry name" value="Transcrpt_antiterm_NusG"/>
</dbReference>
<protein>
    <recommendedName>
        <fullName evidence="5 6">Transcription termination/antitermination protein NusG</fullName>
    </recommendedName>
</protein>
<dbReference type="NCBIfam" id="TIGR01956">
    <property type="entry name" value="NusG_myco"/>
    <property type="match status" value="1"/>
</dbReference>
<evidence type="ECO:0000256" key="3">
    <source>
        <dbReference type="ARBA" id="ARBA00023015"/>
    </source>
</evidence>
<feature type="domain" description="KOW" evidence="8">
    <location>
        <begin position="161"/>
        <end position="188"/>
    </location>
</feature>
<dbReference type="InterPro" id="IPR047050">
    <property type="entry name" value="NGN"/>
</dbReference>